<dbReference type="PANTHER" id="PTHR19848">
    <property type="entry name" value="WD40 REPEAT PROTEIN"/>
    <property type="match status" value="1"/>
</dbReference>
<reference evidence="8 9" key="1">
    <citation type="submission" date="2019-08" db="EMBL/GenBank/DDBJ databases">
        <title>Complete genome sequence of Candidatus Uab amorphum.</title>
        <authorList>
            <person name="Shiratori T."/>
            <person name="Suzuki S."/>
            <person name="Kakizawa Y."/>
            <person name="Ishida K."/>
        </authorList>
    </citation>
    <scope>NUCLEOTIDE SEQUENCE [LARGE SCALE GENOMIC DNA]</scope>
    <source>
        <strain evidence="8 9">SRT547</strain>
    </source>
</reference>
<evidence type="ECO:0000313" key="8">
    <source>
        <dbReference type="EMBL" id="BBM88046.1"/>
    </source>
</evidence>
<feature type="domain" description="Protein kinase" evidence="7">
    <location>
        <begin position="138"/>
        <end position="410"/>
    </location>
</feature>
<feature type="transmembrane region" description="Helical" evidence="6">
    <location>
        <begin position="540"/>
        <end position="560"/>
    </location>
</feature>
<dbReference type="GO" id="GO:0005524">
    <property type="term" value="F:ATP binding"/>
    <property type="evidence" value="ECO:0007669"/>
    <property type="project" value="InterPro"/>
</dbReference>
<feature type="coiled-coil region" evidence="4">
    <location>
        <begin position="595"/>
        <end position="633"/>
    </location>
</feature>
<feature type="repeat" description="WD" evidence="3">
    <location>
        <begin position="1178"/>
        <end position="1219"/>
    </location>
</feature>
<dbReference type="InterPro" id="IPR008271">
    <property type="entry name" value="Ser/Thr_kinase_AS"/>
</dbReference>
<feature type="repeat" description="WD" evidence="3">
    <location>
        <begin position="1384"/>
        <end position="1425"/>
    </location>
</feature>
<keyword evidence="6" id="KW-0812">Transmembrane</keyword>
<feature type="repeat" description="WD" evidence="3">
    <location>
        <begin position="706"/>
        <end position="732"/>
    </location>
</feature>
<dbReference type="Pfam" id="PF00400">
    <property type="entry name" value="WD40"/>
    <property type="match status" value="19"/>
</dbReference>
<dbReference type="CDD" id="cd00200">
    <property type="entry name" value="WD40"/>
    <property type="match status" value="3"/>
</dbReference>
<dbReference type="SUPFAM" id="SSF82171">
    <property type="entry name" value="DPP6 N-terminal domain-like"/>
    <property type="match status" value="1"/>
</dbReference>
<proteinExistence type="predicted"/>
<dbReference type="InterPro" id="IPR019775">
    <property type="entry name" value="WD40_repeat_CS"/>
</dbReference>
<dbReference type="Gene3D" id="3.30.200.20">
    <property type="entry name" value="Phosphorylase Kinase, domain 1"/>
    <property type="match status" value="1"/>
</dbReference>
<feature type="repeat" description="WD" evidence="3">
    <location>
        <begin position="1426"/>
        <end position="1467"/>
    </location>
</feature>
<dbReference type="GO" id="GO:0004672">
    <property type="term" value="F:protein kinase activity"/>
    <property type="evidence" value="ECO:0007669"/>
    <property type="project" value="InterPro"/>
</dbReference>
<dbReference type="RefSeq" id="WP_173013695.1">
    <property type="nucleotide sequence ID" value="NZ_AP019860.1"/>
</dbReference>
<dbReference type="InterPro" id="IPR000719">
    <property type="entry name" value="Prot_kinase_dom"/>
</dbReference>
<dbReference type="PROSITE" id="PS50011">
    <property type="entry name" value="PROTEIN_KINASE_DOM"/>
    <property type="match status" value="1"/>
</dbReference>
<evidence type="ECO:0000259" key="7">
    <source>
        <dbReference type="PROSITE" id="PS50011"/>
    </source>
</evidence>
<dbReference type="PROSITE" id="PS00678">
    <property type="entry name" value="WD_REPEATS_1"/>
    <property type="match status" value="10"/>
</dbReference>
<feature type="repeat" description="WD" evidence="3">
    <location>
        <begin position="931"/>
        <end position="963"/>
    </location>
</feature>
<protein>
    <recommendedName>
        <fullName evidence="7">Protein kinase domain-containing protein</fullName>
    </recommendedName>
</protein>
<dbReference type="InterPro" id="IPR020472">
    <property type="entry name" value="WD40_PAC1"/>
</dbReference>
<feature type="repeat" description="WD" evidence="3">
    <location>
        <begin position="1769"/>
        <end position="1810"/>
    </location>
</feature>
<dbReference type="KEGG" id="uam:UABAM_06462"/>
<dbReference type="PRINTS" id="PR00320">
    <property type="entry name" value="GPROTEINBRPT"/>
</dbReference>
<name>A0A5S9IUX6_UABAM</name>
<accession>A0A5S9IUX6</accession>
<dbReference type="SUPFAM" id="SSF56112">
    <property type="entry name" value="Protein kinase-like (PK-like)"/>
    <property type="match status" value="1"/>
</dbReference>
<feature type="repeat" description="WD" evidence="3">
    <location>
        <begin position="1811"/>
        <end position="1850"/>
    </location>
</feature>
<keyword evidence="4" id="KW-0175">Coiled coil</keyword>
<feature type="repeat" description="WD" evidence="3">
    <location>
        <begin position="1300"/>
        <end position="1341"/>
    </location>
</feature>
<dbReference type="SUPFAM" id="SSF50978">
    <property type="entry name" value="WD40 repeat-like"/>
    <property type="match status" value="4"/>
</dbReference>
<gene>
    <name evidence="8" type="ORF">UABAM_06462</name>
</gene>
<dbReference type="PROSITE" id="PS50294">
    <property type="entry name" value="WD_REPEATS_REGION"/>
    <property type="match status" value="17"/>
</dbReference>
<evidence type="ECO:0000256" key="2">
    <source>
        <dbReference type="ARBA" id="ARBA00022737"/>
    </source>
</evidence>
<dbReference type="InterPro" id="IPR001680">
    <property type="entry name" value="WD40_rpt"/>
</dbReference>
<feature type="repeat" description="WD" evidence="3">
    <location>
        <begin position="1851"/>
        <end position="1892"/>
    </location>
</feature>
<keyword evidence="1 3" id="KW-0853">WD repeat</keyword>
<dbReference type="Gene3D" id="1.10.510.10">
    <property type="entry name" value="Transferase(Phosphotransferase) domain 1"/>
    <property type="match status" value="1"/>
</dbReference>
<keyword evidence="9" id="KW-1185">Reference proteome</keyword>
<feature type="repeat" description="WD" evidence="3">
    <location>
        <begin position="1013"/>
        <end position="1054"/>
    </location>
</feature>
<dbReference type="Pfam" id="PF00069">
    <property type="entry name" value="Pkinase"/>
    <property type="match status" value="1"/>
</dbReference>
<evidence type="ECO:0000256" key="3">
    <source>
        <dbReference type="PROSITE-ProRule" id="PRU00221"/>
    </source>
</evidence>
<dbReference type="InterPro" id="IPR036322">
    <property type="entry name" value="WD40_repeat_dom_sf"/>
</dbReference>
<keyword evidence="6" id="KW-1133">Transmembrane helix</keyword>
<evidence type="ECO:0000313" key="9">
    <source>
        <dbReference type="Proteomes" id="UP000326354"/>
    </source>
</evidence>
<dbReference type="Gene3D" id="2.130.10.10">
    <property type="entry name" value="YVTN repeat-like/Quinoprotein amine dehydrogenase"/>
    <property type="match status" value="8"/>
</dbReference>
<dbReference type="InterPro" id="IPR015943">
    <property type="entry name" value="WD40/YVTN_repeat-like_dom_sf"/>
</dbReference>
<organism evidence="8 9">
    <name type="scientific">Uabimicrobium amorphum</name>
    <dbReference type="NCBI Taxonomy" id="2596890"/>
    <lineage>
        <taxon>Bacteria</taxon>
        <taxon>Pseudomonadati</taxon>
        <taxon>Planctomycetota</taxon>
        <taxon>Candidatus Uabimicrobiia</taxon>
        <taxon>Candidatus Uabimicrobiales</taxon>
        <taxon>Candidatus Uabimicrobiaceae</taxon>
        <taxon>Candidatus Uabimicrobium</taxon>
    </lineage>
</organism>
<evidence type="ECO:0000256" key="1">
    <source>
        <dbReference type="ARBA" id="ARBA00022574"/>
    </source>
</evidence>
<feature type="repeat" description="WD" evidence="3">
    <location>
        <begin position="971"/>
        <end position="1012"/>
    </location>
</feature>
<keyword evidence="2" id="KW-0677">Repeat</keyword>
<keyword evidence="6" id="KW-0472">Membrane</keyword>
<evidence type="ECO:0000256" key="6">
    <source>
        <dbReference type="SAM" id="Phobius"/>
    </source>
</evidence>
<dbReference type="Proteomes" id="UP000326354">
    <property type="component" value="Chromosome"/>
</dbReference>
<feature type="repeat" description="WD" evidence="3">
    <location>
        <begin position="1096"/>
        <end position="1128"/>
    </location>
</feature>
<feature type="repeat" description="WD" evidence="3">
    <location>
        <begin position="1136"/>
        <end position="1177"/>
    </location>
</feature>
<dbReference type="InterPro" id="IPR011009">
    <property type="entry name" value="Kinase-like_dom_sf"/>
</dbReference>
<dbReference type="SMART" id="SM00320">
    <property type="entry name" value="WD40"/>
    <property type="match status" value="27"/>
</dbReference>
<sequence>MDEKSFRKIWEDMVSEEYLDGSRCDATFKDSHEFSLYDSLQLKDDSGEPLPIVVEEDISYMSPDCESTHPKDTLSGVTANEEVVQGTLSGQTLNEQQPPGTLSGQTLNEQQPGTLSGQTTDDNLRDGNLSIPSRRNDYEIFFEINRGGMGTISCGRQASLKRDIAVKQILPQNRNIASHRQKFISEALVTAYLDHPNIVPVYQLSYDEEQNVILSMKLIDGVSWKTLLRENSTQEERNDKLIDNIKILINVCNAVAYAHNKGIIHNDLKPDNIMVGKFGEVFVMDWGISVDISDEKKEPRTLHKSEVVKPMGTPSYIPIELAEGRGCDIGPWTDVYLLGAILYELITGRPPHYQETVWLSLISCREGLLPKFDDDISEELQGICYKALSKNKESRYQSIQEFQRAIEDYLKHRESIAIEEKARFVLQKCQNNVEHLMKNHVKMQETQRNRLYSEFAQAVAFFEQAQMLWRGNYPAHRGELQARSLYADFALLNGDIGLAEAQAELLKVSNHSQASTTLGKVQKAKKNLHKHQKRYSRLRHMLLGAIVLIIVGLTLFTLSLQEEKKRTEIQTAEAARQREHAYYRRNEAINRENEAKRAKEKAEGYALALEKQKKKVVEEAQQAKETLAQIALQKANEAYEDAQWKNCGVYAGIGLDLIKDFSENTSANLRRKNRSFIRLALQKENLIWKTNPGYGNYIHKMLCIDEDDLLITAANDKEIRVWSTVTGKQSFSLSGHAAAIRNIVHDKNILVSASEDKTIRLWNLQTRKQIQSIYCDTFAVNCMAYDGDTLVVGGQGEIIIFRPKNGIFQIWRRVKLQANITVKDMKFLSSKLLLVAYKSGMYLDISTGDIVRKFTSLREVKLTAVSPKRTVLAMANDAHIVLYKNNGTPIQKISISSPITDLVFIPNNILFSSHKNGMVNNWDLSKNSREKITHNAAIIGMAYHQKAQTLFVSTQDRYVHVWNDGKRKSHLPIHTKEITSVAFNFRGDLAASSAKDNTIRIWNTSTGKQVREISAHKDTIADVAFHPQKNLLASASFDRKVKLWDLENDSSVALYGHNDDITQVAVHPKGAVFASGSKDSDICIWQIPSGNQQAVLSGHDKAITALAYNNDGSMLASGGEDNAVCVWQGNKLRFVLREHTGKINKLLFHPQKSLLASAADDNRVCLWDAKQGKLLAVFAAHRAPVISLFFFANKPFLFSGGKDKKIALWNLQSKKLVKLYRKHRAWVTDLKGNFNKRICVSTSSDYNAIMWNDRFQEQKRFSHSSDISAIDFHDKRTMFATSAGSNVYIWDFNGTRIFKFQGHRSWVKGVAFRPQTEELASCSSDKSICIWNCNSGRKIKQFKQHDSDVNGVFYTKGGRYLISFSKSDLIIWDAQQKRLLTKIISGHTDKINDICFSPDGKELASVSDDGLVKIWNINTKKVTAEFEGHNSGIESVHYSPKGKYLATASSDKTIRIWDVEKGKATWMLFGNDGHKDVVHKVCYNGIGNAVATASRDGVIKIWNIATGKAYITIDDMKNVQSLQYTKDDQMLIIALENNIQLWDIATGAPVEILTGHTDFVTDIAYSPDGKKLLSGSKDKTLRLWTIPAQPQITLRRGYKNQKIHDIAYHPQGKLFTTLSHDHIHIWNHKDSRPIRVKKRRNAKMSKVVFSYNGEEIASASEDGKIILWDSGSLDPLYSFATQSKHITQIQYNSDASILASSSVDTSINLWSIERATSKIRHKKIMQFDAHLAKVNSITFHPNDQILASASEDNTIRLWDTKNNEQLKVISRHKAAVNFVVFSASGEFLASASDDRTIRIWDTSDWKQLYVLREHSQPIVSLMFRGNSLISTAADNTILLWDVITGKLVSRFQHSSSEITGMAFRPDGKGFISTSADATIRIWELEQAVKRSTSLDSMPTWFRNIIDGHSEEVKPRKSSFDLRSDIPGYLLEVAISTDPRIVTENLFDTKTTSTFAVKNLAPITLFEMK</sequence>
<feature type="repeat" description="WD" evidence="3">
    <location>
        <begin position="1727"/>
        <end position="1768"/>
    </location>
</feature>
<dbReference type="PROSITE" id="PS00108">
    <property type="entry name" value="PROTEIN_KINASE_ST"/>
    <property type="match status" value="1"/>
</dbReference>
<feature type="compositionally biased region" description="Polar residues" evidence="5">
    <location>
        <begin position="91"/>
        <end position="121"/>
    </location>
</feature>
<feature type="repeat" description="WD" evidence="3">
    <location>
        <begin position="1637"/>
        <end position="1678"/>
    </location>
</feature>
<evidence type="ECO:0000256" key="5">
    <source>
        <dbReference type="SAM" id="MobiDB-lite"/>
    </source>
</evidence>
<dbReference type="CDD" id="cd14014">
    <property type="entry name" value="STKc_PknB_like"/>
    <property type="match status" value="1"/>
</dbReference>
<dbReference type="PANTHER" id="PTHR19848:SF8">
    <property type="entry name" value="F-BOX AND WD REPEAT DOMAIN CONTAINING 7"/>
    <property type="match status" value="1"/>
</dbReference>
<dbReference type="PROSITE" id="PS50082">
    <property type="entry name" value="WD_REPEATS_2"/>
    <property type="match status" value="20"/>
</dbReference>
<dbReference type="EMBL" id="AP019860">
    <property type="protein sequence ID" value="BBM88046.1"/>
    <property type="molecule type" value="Genomic_DNA"/>
</dbReference>
<feature type="repeat" description="WD" evidence="3">
    <location>
        <begin position="1679"/>
        <end position="1720"/>
    </location>
</feature>
<feature type="region of interest" description="Disordered" evidence="5">
    <location>
        <begin position="91"/>
        <end position="131"/>
    </location>
</feature>
<feature type="repeat" description="WD" evidence="3">
    <location>
        <begin position="1471"/>
        <end position="1512"/>
    </location>
</feature>
<feature type="repeat" description="WD" evidence="3">
    <location>
        <begin position="1054"/>
        <end position="1095"/>
    </location>
</feature>
<evidence type="ECO:0000256" key="4">
    <source>
        <dbReference type="SAM" id="Coils"/>
    </source>
</evidence>
<dbReference type="SMART" id="SM00220">
    <property type="entry name" value="S_TKc"/>
    <property type="match status" value="1"/>
</dbReference>
<feature type="repeat" description="WD" evidence="3">
    <location>
        <begin position="1553"/>
        <end position="1594"/>
    </location>
</feature>
<feature type="repeat" description="WD" evidence="3">
    <location>
        <begin position="733"/>
        <end position="772"/>
    </location>
</feature>